<evidence type="ECO:0000313" key="1">
    <source>
        <dbReference type="EMBL" id="SPD61044.1"/>
    </source>
</evidence>
<reference evidence="1 2" key="1">
    <citation type="submission" date="2018-01" db="EMBL/GenBank/DDBJ databases">
        <authorList>
            <person name="Clerissi C."/>
        </authorList>
    </citation>
    <scope>NUCLEOTIDE SEQUENCE [LARGE SCALE GENOMIC DNA]</scope>
    <source>
        <strain evidence="1">Cupriavidus taiwanensis STM 6160</strain>
        <plasmid evidence="2">ii</plasmid>
    </source>
</reference>
<protein>
    <submittedName>
        <fullName evidence="1">Uncharacterized protein</fullName>
    </submittedName>
</protein>
<sequence>MSADSYRFAQDGQPAGIALRVAGPAATPAL</sequence>
<geneLocation type="plasmid" evidence="2">
    <name>ii</name>
</geneLocation>
<gene>
    <name evidence="1" type="ORF">CBM2607_MP21702</name>
</gene>
<dbReference type="AlphaFoldDB" id="A0A375HW22"/>
<evidence type="ECO:0000313" key="2">
    <source>
        <dbReference type="Proteomes" id="UP000255168"/>
    </source>
</evidence>
<proteinExistence type="predicted"/>
<keyword evidence="1" id="KW-0614">Plasmid</keyword>
<accession>A0A375HW22</accession>
<dbReference type="EMBL" id="LT984807">
    <property type="protein sequence ID" value="SPD61044.1"/>
    <property type="molecule type" value="Genomic_DNA"/>
</dbReference>
<name>A0A375HW22_9BURK</name>
<dbReference type="Proteomes" id="UP000255168">
    <property type="component" value="Plasmid II"/>
</dbReference>
<organism evidence="1 2">
    <name type="scientific">Cupriavidus neocaledonicus</name>
    <dbReference type="NCBI Taxonomy" id="1040979"/>
    <lineage>
        <taxon>Bacteria</taxon>
        <taxon>Pseudomonadati</taxon>
        <taxon>Pseudomonadota</taxon>
        <taxon>Betaproteobacteria</taxon>
        <taxon>Burkholderiales</taxon>
        <taxon>Burkholderiaceae</taxon>
        <taxon>Cupriavidus</taxon>
    </lineage>
</organism>